<evidence type="ECO:0000313" key="2">
    <source>
        <dbReference type="Proteomes" id="UP000189627"/>
    </source>
</evidence>
<dbReference type="RefSeq" id="WP_078199377.1">
    <property type="nucleotide sequence ID" value="NZ_CP017758.1"/>
</dbReference>
<proteinExistence type="predicted"/>
<dbReference type="EMBL" id="CP017758">
    <property type="protein sequence ID" value="AQV96986.1"/>
    <property type="molecule type" value="Genomic_DNA"/>
</dbReference>
<protein>
    <submittedName>
        <fullName evidence="1">Uncharacterized protein</fullName>
    </submittedName>
</protein>
<gene>
    <name evidence="1" type="ORF">BJN34_24300</name>
</gene>
<name>A0A1U9UWB5_CUPNE</name>
<dbReference type="KEGG" id="cuh:BJN34_24300"/>
<reference evidence="2" key="1">
    <citation type="submission" date="2017-02" db="EMBL/GenBank/DDBJ databases">
        <title>Complete genome sequence of Cupriavidus necator strain NH9, a 3-chlorobenzoate degrader.</title>
        <authorList>
            <person name="Moriuchi R."/>
            <person name="Dohra H."/>
            <person name="Ogawa N."/>
        </authorList>
    </citation>
    <scope>NUCLEOTIDE SEQUENCE [LARGE SCALE GENOMIC DNA]</scope>
    <source>
        <strain evidence="2">NH9</strain>
    </source>
</reference>
<accession>A0A1U9UWB5</accession>
<evidence type="ECO:0000313" key="1">
    <source>
        <dbReference type="EMBL" id="AQV96986.1"/>
    </source>
</evidence>
<sequence length="222" mass="24296">MSNLAAIPPHGLLFVASDVDAADEADFNLWYDREHVEERARVPGFISAARYQAVHGGPKYLGLYRTESLAAFTSAAYKQAFRHQTPWSVTNLGRMRKPMRRVCSVDASVGQGSGSWLVVLPLPRADDAVSLIDRASEVGDELSLRAGFVRSYLLVPDDELSQPLPNESLEGRELLPLFVVESSDEQASELALGIAAQGLHADPAGAARYILKWKLYAKELTS</sequence>
<dbReference type="AlphaFoldDB" id="A0A1U9UWB5"/>
<organism evidence="1 2">
    <name type="scientific">Cupriavidus necator</name>
    <name type="common">Alcaligenes eutrophus</name>
    <name type="synonym">Ralstonia eutropha</name>
    <dbReference type="NCBI Taxonomy" id="106590"/>
    <lineage>
        <taxon>Bacteria</taxon>
        <taxon>Pseudomonadati</taxon>
        <taxon>Pseudomonadota</taxon>
        <taxon>Betaproteobacteria</taxon>
        <taxon>Burkholderiales</taxon>
        <taxon>Burkholderiaceae</taxon>
        <taxon>Cupriavidus</taxon>
    </lineage>
</organism>
<dbReference type="Proteomes" id="UP000189627">
    <property type="component" value="Chromosome 2"/>
</dbReference>
<dbReference type="OrthoDB" id="6537357at2"/>